<dbReference type="InterPro" id="IPR020583">
    <property type="entry name" value="Inositol_monoP_metal-BS"/>
</dbReference>
<name>A0A9X2FFI9_9BACT</name>
<dbReference type="EMBL" id="JAMXLR010000091">
    <property type="protein sequence ID" value="MCO6047258.1"/>
    <property type="molecule type" value="Genomic_DNA"/>
</dbReference>
<evidence type="ECO:0000256" key="3">
    <source>
        <dbReference type="ARBA" id="ARBA00022723"/>
    </source>
</evidence>
<evidence type="ECO:0000313" key="7">
    <source>
        <dbReference type="EMBL" id="MCO6047258.1"/>
    </source>
</evidence>
<evidence type="ECO:0000256" key="6">
    <source>
        <dbReference type="PIRSR" id="PIRSR600760-2"/>
    </source>
</evidence>
<comment type="similarity">
    <text evidence="2">Belongs to the inositol monophosphatase superfamily.</text>
</comment>
<dbReference type="GO" id="GO:0000105">
    <property type="term" value="P:L-histidine biosynthetic process"/>
    <property type="evidence" value="ECO:0007669"/>
    <property type="project" value="TreeGrafter"/>
</dbReference>
<evidence type="ECO:0000256" key="1">
    <source>
        <dbReference type="ARBA" id="ARBA00001946"/>
    </source>
</evidence>
<reference evidence="7" key="1">
    <citation type="submission" date="2022-06" db="EMBL/GenBank/DDBJ databases">
        <title>Aeoliella straminimaris, a novel planctomycete from sediments.</title>
        <authorList>
            <person name="Vitorino I.R."/>
            <person name="Lage O.M."/>
        </authorList>
    </citation>
    <scope>NUCLEOTIDE SEQUENCE</scope>
    <source>
        <strain evidence="7">ICT_H6.2</strain>
    </source>
</reference>
<organism evidence="7 8">
    <name type="scientific">Aeoliella straminimaris</name>
    <dbReference type="NCBI Taxonomy" id="2954799"/>
    <lineage>
        <taxon>Bacteria</taxon>
        <taxon>Pseudomonadati</taxon>
        <taxon>Planctomycetota</taxon>
        <taxon>Planctomycetia</taxon>
        <taxon>Pirellulales</taxon>
        <taxon>Lacipirellulaceae</taxon>
        <taxon>Aeoliella</taxon>
    </lineage>
</organism>
<gene>
    <name evidence="7" type="ORF">NG895_25440</name>
</gene>
<dbReference type="AlphaFoldDB" id="A0A9X2FFI9"/>
<keyword evidence="4" id="KW-0378">Hydrolase</keyword>
<evidence type="ECO:0000313" key="8">
    <source>
        <dbReference type="Proteomes" id="UP001155241"/>
    </source>
</evidence>
<dbReference type="Proteomes" id="UP001155241">
    <property type="component" value="Unassembled WGS sequence"/>
</dbReference>
<dbReference type="Pfam" id="PF00459">
    <property type="entry name" value="Inositol_P"/>
    <property type="match status" value="1"/>
</dbReference>
<dbReference type="PANTHER" id="PTHR43200:SF6">
    <property type="entry name" value="3'(2'),5'-BISPHOSPHATE NUCLEOTIDASE"/>
    <property type="match status" value="1"/>
</dbReference>
<dbReference type="InterPro" id="IPR000760">
    <property type="entry name" value="Inositol_monophosphatase-like"/>
</dbReference>
<dbReference type="FunFam" id="3.30.540.10:FF:000003">
    <property type="entry name" value="Inositol-1-monophosphatase"/>
    <property type="match status" value="1"/>
</dbReference>
<keyword evidence="5 6" id="KW-0460">Magnesium</keyword>
<feature type="binding site" evidence="6">
    <location>
        <position position="230"/>
    </location>
    <ligand>
        <name>Mg(2+)</name>
        <dbReference type="ChEBI" id="CHEBI:18420"/>
        <label>1</label>
        <note>catalytic</note>
    </ligand>
</feature>
<dbReference type="Gene3D" id="3.40.190.80">
    <property type="match status" value="1"/>
</dbReference>
<feature type="binding site" evidence="6">
    <location>
        <position position="93"/>
    </location>
    <ligand>
        <name>Mg(2+)</name>
        <dbReference type="ChEBI" id="CHEBI:18420"/>
        <label>2</label>
    </ligand>
</feature>
<dbReference type="GO" id="GO:0046872">
    <property type="term" value="F:metal ion binding"/>
    <property type="evidence" value="ECO:0007669"/>
    <property type="project" value="UniProtKB-KW"/>
</dbReference>
<dbReference type="PANTHER" id="PTHR43200">
    <property type="entry name" value="PHOSPHATASE"/>
    <property type="match status" value="1"/>
</dbReference>
<proteinExistence type="inferred from homology"/>
<comment type="cofactor">
    <cofactor evidence="1 6">
        <name>Mg(2+)</name>
        <dbReference type="ChEBI" id="CHEBI:18420"/>
    </cofactor>
</comment>
<accession>A0A9X2FFI9</accession>
<feature type="binding site" evidence="6">
    <location>
        <position position="74"/>
    </location>
    <ligand>
        <name>Mg(2+)</name>
        <dbReference type="ChEBI" id="CHEBI:18420"/>
        <label>1</label>
        <note>catalytic</note>
    </ligand>
</feature>
<evidence type="ECO:0000256" key="5">
    <source>
        <dbReference type="ARBA" id="ARBA00022842"/>
    </source>
</evidence>
<dbReference type="Gene3D" id="3.30.540.10">
    <property type="entry name" value="Fructose-1,6-Bisphosphatase, subunit A, domain 1"/>
    <property type="match status" value="1"/>
</dbReference>
<dbReference type="GO" id="GO:0016791">
    <property type="term" value="F:phosphatase activity"/>
    <property type="evidence" value="ECO:0007669"/>
    <property type="project" value="UniProtKB-ARBA"/>
</dbReference>
<dbReference type="PROSITE" id="PS00629">
    <property type="entry name" value="IMP_1"/>
    <property type="match status" value="1"/>
</dbReference>
<keyword evidence="3 6" id="KW-0479">Metal-binding</keyword>
<comment type="caution">
    <text evidence="7">The sequence shown here is derived from an EMBL/GenBank/DDBJ whole genome shotgun (WGS) entry which is preliminary data.</text>
</comment>
<protein>
    <submittedName>
        <fullName evidence="7">Inositol monophosphatase</fullName>
    </submittedName>
</protein>
<feature type="binding site" evidence="6">
    <location>
        <position position="92"/>
    </location>
    <ligand>
        <name>Mg(2+)</name>
        <dbReference type="ChEBI" id="CHEBI:18420"/>
        <label>1</label>
        <note>catalytic</note>
    </ligand>
</feature>
<dbReference type="RefSeq" id="WP_252855371.1">
    <property type="nucleotide sequence ID" value="NZ_JAMXLR010000091.1"/>
</dbReference>
<keyword evidence="8" id="KW-1185">Reference proteome</keyword>
<evidence type="ECO:0000256" key="4">
    <source>
        <dbReference type="ARBA" id="ARBA00022801"/>
    </source>
</evidence>
<dbReference type="PRINTS" id="PR00377">
    <property type="entry name" value="IMPHPHTASES"/>
</dbReference>
<dbReference type="InterPro" id="IPR051090">
    <property type="entry name" value="Inositol_monoP_superfamily"/>
</dbReference>
<dbReference type="SUPFAM" id="SSF56655">
    <property type="entry name" value="Carbohydrate phosphatase"/>
    <property type="match status" value="1"/>
</dbReference>
<evidence type="ECO:0000256" key="2">
    <source>
        <dbReference type="ARBA" id="ARBA00009759"/>
    </source>
</evidence>
<feature type="binding site" evidence="6">
    <location>
        <position position="90"/>
    </location>
    <ligand>
        <name>Mg(2+)</name>
        <dbReference type="ChEBI" id="CHEBI:18420"/>
        <label>2</label>
    </ligand>
</feature>
<sequence>MTTQLETETKARLDWAVEIARHAGDVTLEYFRNPNLRVERKGDDSPVTAADKGAEKLLRERIAERFGDDAIVGEEYGQTPGTSGFVWVLDPIDGTKSFIHGIPLYTTLIGVLHTSDGKVENGTTQLGVIRAPALDEVIYARRGGGAWHQRGDGEPVRAAIEPDRPLAEGLLLTSEVGSFRKRKSGRGMETYLALDERVRLARTWGDAYGYLMVATGRADVMIDPEMNLWDAAALQPVIEEAGGVFCDWQGTATVHSGEAIAGNAAAMREVLEITRGK</sequence>